<dbReference type="Proteomes" id="UP000765509">
    <property type="component" value="Unassembled WGS sequence"/>
</dbReference>
<organism evidence="2 3">
    <name type="scientific">Austropuccinia psidii MF-1</name>
    <dbReference type="NCBI Taxonomy" id="1389203"/>
    <lineage>
        <taxon>Eukaryota</taxon>
        <taxon>Fungi</taxon>
        <taxon>Dikarya</taxon>
        <taxon>Basidiomycota</taxon>
        <taxon>Pucciniomycotina</taxon>
        <taxon>Pucciniomycetes</taxon>
        <taxon>Pucciniales</taxon>
        <taxon>Sphaerophragmiaceae</taxon>
        <taxon>Austropuccinia</taxon>
    </lineage>
</organism>
<dbReference type="AlphaFoldDB" id="A0A9Q3INQ3"/>
<dbReference type="InterPro" id="IPR002588">
    <property type="entry name" value="Alphavirus-like_MT_dom"/>
</dbReference>
<dbReference type="GO" id="GO:0008174">
    <property type="term" value="F:mRNA methyltransferase activity"/>
    <property type="evidence" value="ECO:0007669"/>
    <property type="project" value="InterPro"/>
</dbReference>
<dbReference type="EMBL" id="AVOT02052275">
    <property type="protein sequence ID" value="MBW0547215.1"/>
    <property type="molecule type" value="Genomic_DNA"/>
</dbReference>
<dbReference type="Pfam" id="PF01660">
    <property type="entry name" value="Vmethyltransf"/>
    <property type="match status" value="1"/>
</dbReference>
<keyword evidence="3" id="KW-1185">Reference proteome</keyword>
<sequence length="360" mass="40183">MSYMWAEEIVEVSASYAKARGLSKDECAKLLNAQLDVPDSVIRSRYATYSAERNLAMKKYAVTKIELSHSGIISANEQAIVKKCHPDFVVKLPSQQARPHSLAACMRKINRVILKKRAPFNAKLVSIGGDYTHEVPACTQGEVVHCCTPAGINAVDAKDATREVQRQAKMRRMLKDPDTPADVKDRVKDFFDGGPKWRCNNMTQHCKVPADILMSCHVYDMTLENYVAAMSAHNANIVVGAMLYHPDMETKSQGKLDSVAGYWKRFGFNHQLITSLGQSASYSIWEKRGDTIDFVMKFGIMLHIKPASPAKLHWRSSGNRFIVNGYKYNPRPGTASGSNLSPEVFSYPAEPFKRALAYAL</sequence>
<dbReference type="GO" id="GO:0003723">
    <property type="term" value="F:RNA binding"/>
    <property type="evidence" value="ECO:0007669"/>
    <property type="project" value="InterPro"/>
</dbReference>
<dbReference type="GO" id="GO:0006396">
    <property type="term" value="P:RNA processing"/>
    <property type="evidence" value="ECO:0007669"/>
    <property type="project" value="InterPro"/>
</dbReference>
<accession>A0A9Q3INQ3</accession>
<evidence type="ECO:0000313" key="2">
    <source>
        <dbReference type="EMBL" id="MBW0547215.1"/>
    </source>
</evidence>
<dbReference type="PROSITE" id="PS51743">
    <property type="entry name" value="ALPHAVIRUS_MT"/>
    <property type="match status" value="1"/>
</dbReference>
<proteinExistence type="predicted"/>
<evidence type="ECO:0000259" key="1">
    <source>
        <dbReference type="PROSITE" id="PS51743"/>
    </source>
</evidence>
<protein>
    <recommendedName>
        <fullName evidence="1">Alphavirus-like MT domain-containing protein</fullName>
    </recommendedName>
</protein>
<feature type="domain" description="Alphavirus-like MT" evidence="1">
    <location>
        <begin position="91"/>
        <end position="295"/>
    </location>
</feature>
<dbReference type="GO" id="GO:0016556">
    <property type="term" value="P:mRNA modification"/>
    <property type="evidence" value="ECO:0007669"/>
    <property type="project" value="InterPro"/>
</dbReference>
<name>A0A9Q3INQ3_9BASI</name>
<gene>
    <name evidence="2" type="ORF">O181_086930</name>
</gene>
<reference evidence="2" key="1">
    <citation type="submission" date="2021-03" db="EMBL/GenBank/DDBJ databases">
        <title>Draft genome sequence of rust myrtle Austropuccinia psidii MF-1, a brazilian biotype.</title>
        <authorList>
            <person name="Quecine M.C."/>
            <person name="Pachon D.M.R."/>
            <person name="Bonatelli M.L."/>
            <person name="Correr F.H."/>
            <person name="Franceschini L.M."/>
            <person name="Leite T.F."/>
            <person name="Margarido G.R.A."/>
            <person name="Almeida C.A."/>
            <person name="Ferrarezi J.A."/>
            <person name="Labate C.A."/>
        </authorList>
    </citation>
    <scope>NUCLEOTIDE SEQUENCE</scope>
    <source>
        <strain evidence="2">MF-1</strain>
    </source>
</reference>
<evidence type="ECO:0000313" key="3">
    <source>
        <dbReference type="Proteomes" id="UP000765509"/>
    </source>
</evidence>
<comment type="caution">
    <text evidence="2">The sequence shown here is derived from an EMBL/GenBank/DDBJ whole genome shotgun (WGS) entry which is preliminary data.</text>
</comment>